<sequence length="197" mass="21434">MGIDMRHSILGLVVCSALALTATPVFADAADILDRYKATMETLVGDVTNPEANRKKIFDGLDGDWFAISTLQPAEIDPAKLDLFCKPSSLGRIAVRVLNPYSFEATTAPASKNPSSTIYTARSENQFGSYTDVQPLVRRLGIADGDAVSPAEKRMISAILQRSNGVVTITRPYDDMLLIRSPDTVLIMARCPQQDAR</sequence>
<keyword evidence="1" id="KW-0732">Signal</keyword>
<feature type="signal peptide" evidence="1">
    <location>
        <begin position="1"/>
        <end position="27"/>
    </location>
</feature>
<evidence type="ECO:0000256" key="1">
    <source>
        <dbReference type="SAM" id="SignalP"/>
    </source>
</evidence>
<feature type="chain" id="PRO_5002943074" evidence="1">
    <location>
        <begin position="28"/>
        <end position="197"/>
    </location>
</feature>
<dbReference type="EMBL" id="ACQA01000001">
    <property type="protein sequence ID" value="EEQ95699.1"/>
    <property type="molecule type" value="Genomic_DNA"/>
</dbReference>
<evidence type="ECO:0000313" key="2">
    <source>
        <dbReference type="EMBL" id="EEQ95699.1"/>
    </source>
</evidence>
<name>C4WHP7_9HYPH</name>
<protein>
    <submittedName>
        <fullName evidence="2">Uncharacterized protein</fullName>
    </submittedName>
</protein>
<dbReference type="AlphaFoldDB" id="C4WHP7"/>
<organism evidence="2 3">
    <name type="scientific">Brucella intermedia LMG 3301</name>
    <dbReference type="NCBI Taxonomy" id="641118"/>
    <lineage>
        <taxon>Bacteria</taxon>
        <taxon>Pseudomonadati</taxon>
        <taxon>Pseudomonadota</taxon>
        <taxon>Alphaproteobacteria</taxon>
        <taxon>Hyphomicrobiales</taxon>
        <taxon>Brucellaceae</taxon>
        <taxon>Brucella/Ochrobactrum group</taxon>
        <taxon>Brucella</taxon>
    </lineage>
</organism>
<proteinExistence type="predicted"/>
<dbReference type="Proteomes" id="UP000004386">
    <property type="component" value="Unassembled WGS sequence"/>
</dbReference>
<comment type="caution">
    <text evidence="2">The sequence shown here is derived from an EMBL/GenBank/DDBJ whole genome shotgun (WGS) entry which is preliminary data.</text>
</comment>
<accession>C4WHP7</accession>
<reference evidence="2 3" key="1">
    <citation type="submission" date="2009-05" db="EMBL/GenBank/DDBJ databases">
        <authorList>
            <person name="Setubal J.C."/>
            <person name="Boyle S."/>
            <person name="Crasta O.R."/>
            <person name="Gillespie J.J."/>
            <person name="Kenyon R.W."/>
            <person name="Lu J."/>
            <person name="Mane S."/>
            <person name="Nagrani S."/>
            <person name="Shallom J.M."/>
            <person name="Shallom S."/>
            <person name="Shukla M."/>
            <person name="Snyder E.E."/>
            <person name="Sobral B.W."/>
            <person name="Wattam A.R."/>
            <person name="Will R."/>
            <person name="Williams K."/>
            <person name="Yoo H."/>
            <person name="Munk C."/>
            <person name="Tapia R."/>
            <person name="Green L."/>
            <person name="Rogers Y."/>
            <person name="Detter J.C."/>
            <person name="Bruce D."/>
            <person name="Brettin T.S."/>
            <person name="Tsolis R."/>
        </authorList>
    </citation>
    <scope>NUCLEOTIDE SEQUENCE [LARGE SCALE GENOMIC DNA]</scope>
    <source>
        <strain evidence="2 3">LMG 3301</strain>
    </source>
</reference>
<dbReference type="HOGENOM" id="CLU_1382896_0_0_5"/>
<evidence type="ECO:0000313" key="3">
    <source>
        <dbReference type="Proteomes" id="UP000004386"/>
    </source>
</evidence>
<gene>
    <name evidence="2" type="ORF">OINT_1001089</name>
</gene>